<dbReference type="EMBL" id="BT122132">
    <property type="protein sequence ID" value="ADE10190.1"/>
    <property type="molecule type" value="mRNA"/>
</dbReference>
<gene>
    <name evidence="1" type="primary">CG9444-RA</name>
</gene>
<proteinExistence type="evidence at transcript level"/>
<dbReference type="AlphaFoldDB" id="D5A7K5"/>
<dbReference type="VEuPathDB" id="VectorBase:FBgn0037730"/>
<name>D5A7K5_DROME</name>
<accession>D5A7K5</accession>
<reference evidence="1" key="1">
    <citation type="submission" date="2010-03" db="EMBL/GenBank/DDBJ databases">
        <authorList>
            <person name="Carlson J."/>
            <person name="Booth B."/>
            <person name="Frise E."/>
            <person name="Sandler J."/>
            <person name="Wan K."/>
            <person name="Yu C."/>
            <person name="Celniker S."/>
        </authorList>
    </citation>
    <scope>NUCLEOTIDE SEQUENCE</scope>
</reference>
<dbReference type="ExpressionAtlas" id="D5A7K5">
    <property type="expression patterns" value="baseline and differential"/>
</dbReference>
<organism evidence="1">
    <name type="scientific">Drosophila melanogaster</name>
    <name type="common">Fruit fly</name>
    <dbReference type="NCBI Taxonomy" id="7227"/>
    <lineage>
        <taxon>Eukaryota</taxon>
        <taxon>Metazoa</taxon>
        <taxon>Ecdysozoa</taxon>
        <taxon>Arthropoda</taxon>
        <taxon>Hexapoda</taxon>
        <taxon>Insecta</taxon>
        <taxon>Pterygota</taxon>
        <taxon>Neoptera</taxon>
        <taxon>Endopterygota</taxon>
        <taxon>Diptera</taxon>
        <taxon>Brachycera</taxon>
        <taxon>Muscomorpha</taxon>
        <taxon>Ephydroidea</taxon>
        <taxon>Drosophilidae</taxon>
        <taxon>Drosophila</taxon>
        <taxon>Sophophora</taxon>
    </lineage>
</organism>
<dbReference type="OrthoDB" id="8904098at2759"/>
<protein>
    <submittedName>
        <fullName evidence="1">MIP19990p</fullName>
    </submittedName>
</protein>
<sequence>MFRATEIGSEETLPALAELSQVGYERDARDVEWVAWRGERAQLKLAHRSSLPNYGFAPPTIRMKYRYPRAVFFVLATKFFEAFAANGIRSQRHSSAKSG</sequence>
<evidence type="ECO:0000313" key="1">
    <source>
        <dbReference type="EMBL" id="ADE10190.1"/>
    </source>
</evidence>